<keyword evidence="4 5" id="KW-0143">Chaperone</keyword>
<evidence type="ECO:0000259" key="6">
    <source>
        <dbReference type="Pfam" id="PF01782"/>
    </source>
</evidence>
<dbReference type="PANTHER" id="PTHR33692">
    <property type="entry name" value="RIBOSOME MATURATION FACTOR RIMM"/>
    <property type="match status" value="1"/>
</dbReference>
<evidence type="ECO:0000259" key="7">
    <source>
        <dbReference type="Pfam" id="PF24986"/>
    </source>
</evidence>
<dbReference type="SUPFAM" id="SSF50346">
    <property type="entry name" value="PRC-barrel domain"/>
    <property type="match status" value="1"/>
</dbReference>
<dbReference type="AlphaFoldDB" id="A0A1H3WZM1"/>
<dbReference type="InterPro" id="IPR036976">
    <property type="entry name" value="RimM_N_sf"/>
</dbReference>
<accession>A0A1H3WZM1</accession>
<comment type="domain">
    <text evidence="5">The PRC barrel domain binds ribosomal protein uS19.</text>
</comment>
<evidence type="ECO:0000256" key="1">
    <source>
        <dbReference type="ARBA" id="ARBA00022490"/>
    </source>
</evidence>
<dbReference type="SUPFAM" id="SSF50447">
    <property type="entry name" value="Translation proteins"/>
    <property type="match status" value="1"/>
</dbReference>
<dbReference type="Proteomes" id="UP000182257">
    <property type="component" value="Unassembled WGS sequence"/>
</dbReference>
<dbReference type="GO" id="GO:0005737">
    <property type="term" value="C:cytoplasm"/>
    <property type="evidence" value="ECO:0007669"/>
    <property type="project" value="UniProtKB-SubCell"/>
</dbReference>
<gene>
    <name evidence="5" type="primary">rimM</name>
    <name evidence="8" type="ORF">SAMN05216462_0006</name>
</gene>
<dbReference type="Pfam" id="PF24986">
    <property type="entry name" value="PRC_RimM"/>
    <property type="match status" value="1"/>
</dbReference>
<keyword evidence="1 5" id="KW-0963">Cytoplasm</keyword>
<comment type="function">
    <text evidence="5">An accessory protein needed during the final step in the assembly of 30S ribosomal subunit, possibly for assembly of the head region. Essential for efficient processing of 16S rRNA. May be needed both before and after RbfA during the maturation of 16S rRNA. It has affinity for free ribosomal 30S subunits but not for 70S ribosomes.</text>
</comment>
<dbReference type="Gene3D" id="2.30.30.240">
    <property type="entry name" value="PRC-barrel domain"/>
    <property type="match status" value="1"/>
</dbReference>
<dbReference type="RefSeq" id="WP_074759681.1">
    <property type="nucleotide sequence ID" value="NZ_FNRF01000001.1"/>
</dbReference>
<sequence>MIRREDVYKIGKLGKAHGVKGEISFLFDDDVFDRTDADYLILDMDGILVPFFIEEYRFKTDDNALMKFEGIDTQERARELTGCEVYFPREMAEDDEEQLSWAAIVGFELIDANTGKVAGKIASVDDATINILFELEDGKLIPASEELITNVDTKKQQIIVKLPEGILEL</sequence>
<dbReference type="GO" id="GO:0006364">
    <property type="term" value="P:rRNA processing"/>
    <property type="evidence" value="ECO:0007669"/>
    <property type="project" value="UniProtKB-UniRule"/>
</dbReference>
<organism evidence="8 9">
    <name type="scientific">Xylanibacter ruminicola</name>
    <name type="common">Prevotella ruminicola</name>
    <dbReference type="NCBI Taxonomy" id="839"/>
    <lineage>
        <taxon>Bacteria</taxon>
        <taxon>Pseudomonadati</taxon>
        <taxon>Bacteroidota</taxon>
        <taxon>Bacteroidia</taxon>
        <taxon>Bacteroidales</taxon>
        <taxon>Prevotellaceae</taxon>
        <taxon>Xylanibacter</taxon>
    </lineage>
</organism>
<feature type="domain" description="Ribosome maturation factor RimM PRC barrel" evidence="7">
    <location>
        <begin position="101"/>
        <end position="166"/>
    </location>
</feature>
<evidence type="ECO:0000313" key="9">
    <source>
        <dbReference type="Proteomes" id="UP000182257"/>
    </source>
</evidence>
<dbReference type="OrthoDB" id="9810331at2"/>
<protein>
    <recommendedName>
        <fullName evidence="5">Ribosome maturation factor RimM</fullName>
    </recommendedName>
</protein>
<evidence type="ECO:0000256" key="2">
    <source>
        <dbReference type="ARBA" id="ARBA00022517"/>
    </source>
</evidence>
<dbReference type="InterPro" id="IPR011033">
    <property type="entry name" value="PRC_barrel-like_sf"/>
</dbReference>
<dbReference type="Pfam" id="PF01782">
    <property type="entry name" value="RimM"/>
    <property type="match status" value="1"/>
</dbReference>
<comment type="subunit">
    <text evidence="5">Binds ribosomal protein uS19.</text>
</comment>
<dbReference type="InterPro" id="IPR056792">
    <property type="entry name" value="PRC_RimM"/>
</dbReference>
<dbReference type="GO" id="GO:0005840">
    <property type="term" value="C:ribosome"/>
    <property type="evidence" value="ECO:0007669"/>
    <property type="project" value="InterPro"/>
</dbReference>
<dbReference type="Gene3D" id="2.40.30.60">
    <property type="entry name" value="RimM"/>
    <property type="match status" value="1"/>
</dbReference>
<evidence type="ECO:0000256" key="5">
    <source>
        <dbReference type="HAMAP-Rule" id="MF_00014"/>
    </source>
</evidence>
<proteinExistence type="inferred from homology"/>
<feature type="domain" description="RimM N-terminal" evidence="6">
    <location>
        <begin position="10"/>
        <end position="90"/>
    </location>
</feature>
<comment type="similarity">
    <text evidence="5">Belongs to the RimM family.</text>
</comment>
<dbReference type="NCBIfam" id="TIGR02273">
    <property type="entry name" value="16S_RimM"/>
    <property type="match status" value="1"/>
</dbReference>
<dbReference type="HAMAP" id="MF_00014">
    <property type="entry name" value="Ribosome_mat_RimM"/>
    <property type="match status" value="1"/>
</dbReference>
<dbReference type="InterPro" id="IPR011961">
    <property type="entry name" value="RimM"/>
</dbReference>
<evidence type="ECO:0000256" key="4">
    <source>
        <dbReference type="ARBA" id="ARBA00023186"/>
    </source>
</evidence>
<dbReference type="EMBL" id="FNRF01000001">
    <property type="protein sequence ID" value="SDZ92625.1"/>
    <property type="molecule type" value="Genomic_DNA"/>
</dbReference>
<dbReference type="InterPro" id="IPR009000">
    <property type="entry name" value="Transl_B-barrel_sf"/>
</dbReference>
<comment type="subcellular location">
    <subcellularLocation>
        <location evidence="5">Cytoplasm</location>
    </subcellularLocation>
</comment>
<reference evidence="8 9" key="1">
    <citation type="submission" date="2016-10" db="EMBL/GenBank/DDBJ databases">
        <authorList>
            <person name="de Groot N.N."/>
        </authorList>
    </citation>
    <scope>NUCLEOTIDE SEQUENCE [LARGE SCALE GENOMIC DNA]</scope>
    <source>
        <strain evidence="8 9">D31d</strain>
    </source>
</reference>
<dbReference type="InterPro" id="IPR002676">
    <property type="entry name" value="RimM_N"/>
</dbReference>
<keyword evidence="3 5" id="KW-0698">rRNA processing</keyword>
<dbReference type="GO" id="GO:0043022">
    <property type="term" value="F:ribosome binding"/>
    <property type="evidence" value="ECO:0007669"/>
    <property type="project" value="InterPro"/>
</dbReference>
<evidence type="ECO:0000313" key="8">
    <source>
        <dbReference type="EMBL" id="SDZ92625.1"/>
    </source>
</evidence>
<evidence type="ECO:0000256" key="3">
    <source>
        <dbReference type="ARBA" id="ARBA00022552"/>
    </source>
</evidence>
<dbReference type="PANTHER" id="PTHR33692:SF1">
    <property type="entry name" value="RIBOSOME MATURATION FACTOR RIMM"/>
    <property type="match status" value="1"/>
</dbReference>
<name>A0A1H3WZM1_XYLRU</name>
<dbReference type="GO" id="GO:0042274">
    <property type="term" value="P:ribosomal small subunit biogenesis"/>
    <property type="evidence" value="ECO:0007669"/>
    <property type="project" value="UniProtKB-UniRule"/>
</dbReference>
<keyword evidence="2 5" id="KW-0690">Ribosome biogenesis</keyword>